<accession>A0A6C0GL02</accession>
<name>A0A6C0GL02_9BACT</name>
<reference evidence="2 3" key="1">
    <citation type="submission" date="2020-01" db="EMBL/GenBank/DDBJ databases">
        <authorList>
            <person name="Kim M.K."/>
        </authorList>
    </citation>
    <scope>NUCLEOTIDE SEQUENCE [LARGE SCALE GENOMIC DNA]</scope>
    <source>
        <strain evidence="2 3">172606-1</strain>
    </source>
</reference>
<gene>
    <name evidence="2" type="ORF">GXP67_19570</name>
</gene>
<dbReference type="RefSeq" id="WP_162444693.1">
    <property type="nucleotide sequence ID" value="NZ_CP048222.1"/>
</dbReference>
<evidence type="ECO:0000313" key="2">
    <source>
        <dbReference type="EMBL" id="QHT68685.1"/>
    </source>
</evidence>
<dbReference type="Pfam" id="PF13289">
    <property type="entry name" value="SIR2_2"/>
    <property type="match status" value="1"/>
</dbReference>
<protein>
    <submittedName>
        <fullName evidence="2">Uncharacterized protein</fullName>
    </submittedName>
</protein>
<feature type="region of interest" description="Disordered" evidence="1">
    <location>
        <begin position="889"/>
        <end position="920"/>
    </location>
</feature>
<dbReference type="Proteomes" id="UP000480178">
    <property type="component" value="Chromosome"/>
</dbReference>
<organism evidence="2 3">
    <name type="scientific">Rhodocytophaga rosea</name>
    <dbReference type="NCBI Taxonomy" id="2704465"/>
    <lineage>
        <taxon>Bacteria</taxon>
        <taxon>Pseudomonadati</taxon>
        <taxon>Bacteroidota</taxon>
        <taxon>Cytophagia</taxon>
        <taxon>Cytophagales</taxon>
        <taxon>Rhodocytophagaceae</taxon>
        <taxon>Rhodocytophaga</taxon>
    </lineage>
</organism>
<dbReference type="AlphaFoldDB" id="A0A6C0GL02"/>
<dbReference type="KEGG" id="rhoz:GXP67_19570"/>
<evidence type="ECO:0000313" key="3">
    <source>
        <dbReference type="Proteomes" id="UP000480178"/>
    </source>
</evidence>
<proteinExistence type="predicted"/>
<keyword evidence="3" id="KW-1185">Reference proteome</keyword>
<feature type="compositionally biased region" description="Low complexity" evidence="1">
    <location>
        <begin position="896"/>
        <end position="913"/>
    </location>
</feature>
<sequence length="920" mass="107943">MIIKDNTESSTKCIAYEKFLQDIADELSFNYSTVSFGNLHKDNFVVSGIDNEKEVFESIFSNAKELIDRRKGKGRCRNILVIGSGATHDSYAAVPLGYKTKYQLGEKLHLQTLLGSSEQFKNKFEDEAARLLANKLGFIPDKSSKSFTDSDQFDFESFLLLMTKFFREHEVRNALHEMFNLRYAPCLFYEIAAHLFKHGFIDIIINFNFDEMLDQAIKEEMGSGNYYEIFSDGHCKDISEIVVDGRLKIPVYIKPHGTISHKSTLRFTKDHYFDLPIDIKSLLEQLFRGQLQTNSLAPCLDRINVITVGFNLESIEFNQILEKNKNKLRLYAITYKDIPKIFDNPEMEKTCKEDSKYRLLQTGLSTKPLNSPTEITLFLGDVFNDLYKVIINNFKEPYKPRGITRHLLFNDLFYSEDYRRKDSDSKPITPFKKLVELFKRTEFFKNRSIIELAIAISRGRGKIELRESMKDRLGEVYTLYRSFNEKEDKNSTPVSLYDLAEIFGLHEEFSFSRNVHNISDITEDEIKEDDELALKLFGTERENLMAINSLEPNYFARRIVFRLLNAKSTPESLKSAFQLKEKVQYDNRWNEEYINKICDYFEILYKYGNYQHIKARFNDPRLFVFDHFYKDQILHTNLSYTYRLNEVFICPEHWDYLFIVTDTGMVLNEYSKFLKQDLNESNKIYLITCQEAIKNKPGKYEPIDDILQNHLNKFNDNDKLKDRIIHKTLPYSDHHHHITIFLKKVNTNESIFELNKFPTVQIETNSKGEIENYIFVRSIYVYKRGFSNEINPLWVRGAFAFLKNPQTSRPNNYRADLLVKDHNMLLETFYAYHRKAISIEESDGKNLEFILPKEFHIPQNHTNNSVLDERKFKINNLFKFIKDTDPKNQYRKVSLPNTDTSSNSKPSSTSSDTEQQGEVS</sequence>
<evidence type="ECO:0000256" key="1">
    <source>
        <dbReference type="SAM" id="MobiDB-lite"/>
    </source>
</evidence>
<dbReference type="EMBL" id="CP048222">
    <property type="protein sequence ID" value="QHT68685.1"/>
    <property type="molecule type" value="Genomic_DNA"/>
</dbReference>